<accession>A0A0B0P949</accession>
<dbReference type="Proteomes" id="UP000032142">
    <property type="component" value="Unassembled WGS sequence"/>
</dbReference>
<evidence type="ECO:0000313" key="2">
    <source>
        <dbReference type="Proteomes" id="UP000032142"/>
    </source>
</evidence>
<dbReference type="EMBL" id="KN418478">
    <property type="protein sequence ID" value="KHG21417.1"/>
    <property type="molecule type" value="Genomic_DNA"/>
</dbReference>
<name>A0A0B0P949_GOSAR</name>
<organism evidence="1 2">
    <name type="scientific">Gossypium arboreum</name>
    <name type="common">Tree cotton</name>
    <name type="synonym">Gossypium nanking</name>
    <dbReference type="NCBI Taxonomy" id="29729"/>
    <lineage>
        <taxon>Eukaryota</taxon>
        <taxon>Viridiplantae</taxon>
        <taxon>Streptophyta</taxon>
        <taxon>Embryophyta</taxon>
        <taxon>Tracheophyta</taxon>
        <taxon>Spermatophyta</taxon>
        <taxon>Magnoliopsida</taxon>
        <taxon>eudicotyledons</taxon>
        <taxon>Gunneridae</taxon>
        <taxon>Pentapetalae</taxon>
        <taxon>rosids</taxon>
        <taxon>malvids</taxon>
        <taxon>Malvales</taxon>
        <taxon>Malvaceae</taxon>
        <taxon>Malvoideae</taxon>
        <taxon>Gossypium</taxon>
    </lineage>
</organism>
<proteinExistence type="predicted"/>
<dbReference type="AlphaFoldDB" id="A0A0B0P949"/>
<evidence type="ECO:0000313" key="1">
    <source>
        <dbReference type="EMBL" id="KHG21417.1"/>
    </source>
</evidence>
<reference evidence="2" key="1">
    <citation type="submission" date="2014-09" db="EMBL/GenBank/DDBJ databases">
        <authorList>
            <person name="Mudge J."/>
            <person name="Ramaraj T."/>
            <person name="Lindquist I.E."/>
            <person name="Bharti A.K."/>
            <person name="Sundararajan A."/>
            <person name="Cameron C.T."/>
            <person name="Woodward J.E."/>
            <person name="May G.D."/>
            <person name="Brubaker C."/>
            <person name="Broadhvest J."/>
            <person name="Wilkins T.A."/>
        </authorList>
    </citation>
    <scope>NUCLEOTIDE SEQUENCE</scope>
    <source>
        <strain evidence="2">cv. AKA8401</strain>
    </source>
</reference>
<protein>
    <submittedName>
        <fullName evidence="1">Uncharacterized protein</fullName>
    </submittedName>
</protein>
<sequence>MLLETAILKKVRKAWFQQIHEIKTFTLKNAMNSFTFQFKFPTTTPFLPDDHGVS</sequence>
<gene>
    <name evidence="1" type="ORF">F383_27610</name>
</gene>
<keyword evidence="2" id="KW-1185">Reference proteome</keyword>